<accession>A0AAW1K0G2</accession>
<name>A0AAW1K0G2_POPJA</name>
<evidence type="ECO:0000256" key="5">
    <source>
        <dbReference type="ARBA" id="ARBA00023134"/>
    </source>
</evidence>
<comment type="similarity">
    <text evidence="1">Belongs to the tubulin family.</text>
</comment>
<dbReference type="SUPFAM" id="SSF52490">
    <property type="entry name" value="Tubulin nucleotide-binding domain-like"/>
    <property type="match status" value="1"/>
</dbReference>
<comment type="caution">
    <text evidence="7">The sequence shown here is derived from an EMBL/GenBank/DDBJ whole genome shotgun (WGS) entry which is preliminary data.</text>
</comment>
<dbReference type="PRINTS" id="PR01162">
    <property type="entry name" value="ALPHATUBULIN"/>
</dbReference>
<dbReference type="InterPro" id="IPR036525">
    <property type="entry name" value="Tubulin/FtsZ_GTPase_sf"/>
</dbReference>
<comment type="catalytic activity">
    <reaction evidence="6">
        <text>GTP + H2O = GDP + phosphate + H(+)</text>
        <dbReference type="Rhea" id="RHEA:19669"/>
        <dbReference type="ChEBI" id="CHEBI:15377"/>
        <dbReference type="ChEBI" id="CHEBI:15378"/>
        <dbReference type="ChEBI" id="CHEBI:37565"/>
        <dbReference type="ChEBI" id="CHEBI:43474"/>
        <dbReference type="ChEBI" id="CHEBI:58189"/>
    </reaction>
    <physiologicalReaction direction="left-to-right" evidence="6">
        <dbReference type="Rhea" id="RHEA:19670"/>
    </physiologicalReaction>
</comment>
<evidence type="ECO:0000313" key="8">
    <source>
        <dbReference type="Proteomes" id="UP001458880"/>
    </source>
</evidence>
<dbReference type="InterPro" id="IPR002452">
    <property type="entry name" value="Alpha_tubulin"/>
</dbReference>
<keyword evidence="3" id="KW-0547">Nucleotide-binding</keyword>
<organism evidence="7 8">
    <name type="scientific">Popillia japonica</name>
    <name type="common">Japanese beetle</name>
    <dbReference type="NCBI Taxonomy" id="7064"/>
    <lineage>
        <taxon>Eukaryota</taxon>
        <taxon>Metazoa</taxon>
        <taxon>Ecdysozoa</taxon>
        <taxon>Arthropoda</taxon>
        <taxon>Hexapoda</taxon>
        <taxon>Insecta</taxon>
        <taxon>Pterygota</taxon>
        <taxon>Neoptera</taxon>
        <taxon>Endopterygota</taxon>
        <taxon>Coleoptera</taxon>
        <taxon>Polyphaga</taxon>
        <taxon>Scarabaeiformia</taxon>
        <taxon>Scarabaeidae</taxon>
        <taxon>Rutelinae</taxon>
        <taxon>Popillia</taxon>
    </lineage>
</organism>
<dbReference type="PANTHER" id="PTHR11588">
    <property type="entry name" value="TUBULIN"/>
    <property type="match status" value="1"/>
</dbReference>
<gene>
    <name evidence="7" type="ORF">QE152_g26074</name>
</gene>
<evidence type="ECO:0000256" key="3">
    <source>
        <dbReference type="ARBA" id="ARBA00022741"/>
    </source>
</evidence>
<dbReference type="Proteomes" id="UP001458880">
    <property type="component" value="Unassembled WGS sequence"/>
</dbReference>
<dbReference type="EMBL" id="JASPKY010000294">
    <property type="protein sequence ID" value="KAK9710370.1"/>
    <property type="molecule type" value="Genomic_DNA"/>
</dbReference>
<dbReference type="GO" id="GO:0005874">
    <property type="term" value="C:microtubule"/>
    <property type="evidence" value="ECO:0007669"/>
    <property type="project" value="UniProtKB-KW"/>
</dbReference>
<dbReference type="GO" id="GO:0005525">
    <property type="term" value="F:GTP binding"/>
    <property type="evidence" value="ECO:0007669"/>
    <property type="project" value="UniProtKB-KW"/>
</dbReference>
<dbReference type="InterPro" id="IPR000217">
    <property type="entry name" value="Tubulin"/>
</dbReference>
<evidence type="ECO:0000256" key="2">
    <source>
        <dbReference type="ARBA" id="ARBA00022701"/>
    </source>
</evidence>
<dbReference type="AlphaFoldDB" id="A0AAW1K0G2"/>
<dbReference type="Gene3D" id="3.40.50.1440">
    <property type="entry name" value="Tubulin/FtsZ, GTPase domain"/>
    <property type="match status" value="1"/>
</dbReference>
<dbReference type="GO" id="GO:0016787">
    <property type="term" value="F:hydrolase activity"/>
    <property type="evidence" value="ECO:0007669"/>
    <property type="project" value="UniProtKB-KW"/>
</dbReference>
<protein>
    <submittedName>
        <fullName evidence="7">Tubulin/FtsZ family, GTPase domain</fullName>
    </submittedName>
</protein>
<evidence type="ECO:0000256" key="4">
    <source>
        <dbReference type="ARBA" id="ARBA00022801"/>
    </source>
</evidence>
<reference evidence="7 8" key="1">
    <citation type="journal article" date="2024" name="BMC Genomics">
        <title>De novo assembly and annotation of Popillia japonica's genome with initial clues to its potential as an invasive pest.</title>
        <authorList>
            <person name="Cucini C."/>
            <person name="Boschi S."/>
            <person name="Funari R."/>
            <person name="Cardaioli E."/>
            <person name="Iannotti N."/>
            <person name="Marturano G."/>
            <person name="Paoli F."/>
            <person name="Bruttini M."/>
            <person name="Carapelli A."/>
            <person name="Frati F."/>
            <person name="Nardi F."/>
        </authorList>
    </citation>
    <scope>NUCLEOTIDE SEQUENCE [LARGE SCALE GENOMIC DNA]</scope>
    <source>
        <strain evidence="7">DMR45628</strain>
    </source>
</reference>
<evidence type="ECO:0000313" key="7">
    <source>
        <dbReference type="EMBL" id="KAK9710370.1"/>
    </source>
</evidence>
<keyword evidence="2" id="KW-0493">Microtubule</keyword>
<keyword evidence="4" id="KW-0378">Hydrolase</keyword>
<proteinExistence type="inferred from homology"/>
<evidence type="ECO:0000256" key="1">
    <source>
        <dbReference type="ARBA" id="ARBA00009636"/>
    </source>
</evidence>
<dbReference type="GO" id="GO:0007017">
    <property type="term" value="P:microtubule-based process"/>
    <property type="evidence" value="ECO:0007669"/>
    <property type="project" value="InterPro"/>
</dbReference>
<sequence>MRECISVHIGQAGVQIGNATWELYCLEHGIEADGKPSKETTDNCFGTFFSEVENGSRPLSSSFIPPLFVFARKNIQLLDGAPVEYLFTQWLLHFTKFTKSSNEEPTVLILDGHYSHDINMDVIDIASDTGIVIVCIPAHIHRTAMTGSSDNGTFQELLCTRSRIMVCHNKNWS</sequence>
<dbReference type="GO" id="GO:0005200">
    <property type="term" value="F:structural constituent of cytoskeleton"/>
    <property type="evidence" value="ECO:0007669"/>
    <property type="project" value="InterPro"/>
</dbReference>
<evidence type="ECO:0000256" key="6">
    <source>
        <dbReference type="ARBA" id="ARBA00049117"/>
    </source>
</evidence>
<keyword evidence="8" id="KW-1185">Reference proteome</keyword>
<keyword evidence="5" id="KW-0342">GTP-binding</keyword>